<sequence>MASSFGNLARLPTAIVMMKRARALSMPRSIVCAMPPGRQRDVHHEQIEDGDEATKQKGEKREHAKVARGGFGRHVNSFFEIMTSFRAPLILLLWGKLSYYWQHHEHPSIPYSSGSGGFPAPQTRQRTA</sequence>
<protein>
    <submittedName>
        <fullName evidence="2">Uncharacterized protein</fullName>
    </submittedName>
</protein>
<feature type="region of interest" description="Disordered" evidence="1">
    <location>
        <begin position="34"/>
        <end position="66"/>
    </location>
</feature>
<dbReference type="Proteomes" id="UP001623290">
    <property type="component" value="Plasmid unnamed1"/>
</dbReference>
<dbReference type="RefSeq" id="WP_330647119.1">
    <property type="nucleotide sequence ID" value="NZ_CP135444.1"/>
</dbReference>
<evidence type="ECO:0000256" key="1">
    <source>
        <dbReference type="SAM" id="MobiDB-lite"/>
    </source>
</evidence>
<keyword evidence="2" id="KW-0614">Plasmid</keyword>
<accession>A0ABZ1E2R3</accession>
<keyword evidence="3" id="KW-1185">Reference proteome</keyword>
<name>A0ABZ1E2R3_9RHOB</name>
<gene>
    <name evidence="2" type="ORF">RPE78_13910</name>
</gene>
<reference evidence="2 3" key="1">
    <citation type="submission" date="2023-09" db="EMBL/GenBank/DDBJ databases">
        <title>Thioclava shenzhenensis sp. nov., a multidrug resistant bacteria-antagonizing species isolated from coastal seawater.</title>
        <authorList>
            <person name="Long M."/>
        </authorList>
    </citation>
    <scope>NUCLEOTIDE SEQUENCE [LARGE SCALE GENOMIC DNA]</scope>
    <source>
        <strain evidence="2 3">FTW29</strain>
        <plasmid evidence="2 3">unnamed1</plasmid>
    </source>
</reference>
<proteinExistence type="predicted"/>
<evidence type="ECO:0000313" key="3">
    <source>
        <dbReference type="Proteomes" id="UP001623290"/>
    </source>
</evidence>
<organism evidence="2 3">
    <name type="scientific">Thioclava litoralis</name>
    <dbReference type="NCBI Taxonomy" id="3076557"/>
    <lineage>
        <taxon>Bacteria</taxon>
        <taxon>Pseudomonadati</taxon>
        <taxon>Pseudomonadota</taxon>
        <taxon>Alphaproteobacteria</taxon>
        <taxon>Rhodobacterales</taxon>
        <taxon>Paracoccaceae</taxon>
        <taxon>Thioclava</taxon>
    </lineage>
</organism>
<evidence type="ECO:0000313" key="2">
    <source>
        <dbReference type="EMBL" id="WRY35346.1"/>
    </source>
</evidence>
<dbReference type="EMBL" id="CP135444">
    <property type="protein sequence ID" value="WRY35346.1"/>
    <property type="molecule type" value="Genomic_DNA"/>
</dbReference>
<feature type="compositionally biased region" description="Basic and acidic residues" evidence="1">
    <location>
        <begin position="38"/>
        <end position="65"/>
    </location>
</feature>
<geneLocation type="plasmid" evidence="2 3">
    <name>unnamed1</name>
</geneLocation>